<dbReference type="GO" id="GO:0005525">
    <property type="term" value="F:GTP binding"/>
    <property type="evidence" value="ECO:0007669"/>
    <property type="project" value="UniProtKB-KW"/>
</dbReference>
<comment type="function">
    <text evidence="12 15">Catalyzes the conversion of uracil and 5-phospho-alpha-D-ribose 1-diphosphate (PRPP) to UMP and diphosphate.</text>
</comment>
<feature type="binding site" evidence="15">
    <location>
        <position position="78"/>
    </location>
    <ligand>
        <name>5-phospho-alpha-D-ribose 1-diphosphate</name>
        <dbReference type="ChEBI" id="CHEBI:58017"/>
    </ligand>
</feature>
<keyword evidence="6 15" id="KW-0808">Transferase</keyword>
<dbReference type="InterPro" id="IPR029057">
    <property type="entry name" value="PRTase-like"/>
</dbReference>
<dbReference type="PANTHER" id="PTHR32315">
    <property type="entry name" value="ADENINE PHOSPHORIBOSYLTRANSFERASE"/>
    <property type="match status" value="1"/>
</dbReference>
<evidence type="ECO:0000313" key="17">
    <source>
        <dbReference type="EMBL" id="AIF26737.1"/>
    </source>
</evidence>
<keyword evidence="8 15" id="KW-0460">Magnesium</keyword>
<evidence type="ECO:0000256" key="8">
    <source>
        <dbReference type="ARBA" id="ARBA00022842"/>
    </source>
</evidence>
<evidence type="ECO:0000256" key="12">
    <source>
        <dbReference type="ARBA" id="ARBA00056901"/>
    </source>
</evidence>
<dbReference type="GO" id="GO:0006223">
    <property type="term" value="P:uracil salvage"/>
    <property type="evidence" value="ECO:0007669"/>
    <property type="project" value="InterPro"/>
</dbReference>
<evidence type="ECO:0000256" key="9">
    <source>
        <dbReference type="ARBA" id="ARBA00023134"/>
    </source>
</evidence>
<comment type="catalytic activity">
    <reaction evidence="11 15">
        <text>UMP + diphosphate = 5-phospho-alpha-D-ribose 1-diphosphate + uracil</text>
        <dbReference type="Rhea" id="RHEA:13017"/>
        <dbReference type="ChEBI" id="CHEBI:17568"/>
        <dbReference type="ChEBI" id="CHEBI:33019"/>
        <dbReference type="ChEBI" id="CHEBI:57865"/>
        <dbReference type="ChEBI" id="CHEBI:58017"/>
        <dbReference type="EC" id="2.4.2.9"/>
    </reaction>
</comment>
<feature type="binding site" evidence="15">
    <location>
        <position position="103"/>
    </location>
    <ligand>
        <name>5-phospho-alpha-D-ribose 1-diphosphate</name>
        <dbReference type="ChEBI" id="CHEBI:58017"/>
    </ligand>
</feature>
<comment type="pathway">
    <text evidence="1 15">Pyrimidine metabolism; UMP biosynthesis via salvage pathway; UMP from uracil: step 1/1.</text>
</comment>
<dbReference type="EMBL" id="KF540244">
    <property type="protein sequence ID" value="AIF26737.1"/>
    <property type="molecule type" value="Genomic_DNA"/>
</dbReference>
<keyword evidence="4 15" id="KW-0021">Allosteric enzyme</keyword>
<dbReference type="Gene3D" id="3.40.50.2020">
    <property type="match status" value="1"/>
</dbReference>
<evidence type="ECO:0000256" key="3">
    <source>
        <dbReference type="ARBA" id="ARBA00011894"/>
    </source>
</evidence>
<gene>
    <name evidence="15" type="primary">upp</name>
</gene>
<dbReference type="PANTHER" id="PTHR32315:SF4">
    <property type="entry name" value="URACIL PHOSPHORIBOSYLTRANSFERASE, CHLOROPLASTIC"/>
    <property type="match status" value="1"/>
</dbReference>
<dbReference type="NCBIfam" id="NF001097">
    <property type="entry name" value="PRK00129.1"/>
    <property type="match status" value="1"/>
</dbReference>
<organism evidence="17">
    <name type="scientific">uncultured bacterium fosmid pJB84G2</name>
    <dbReference type="NCBI Taxonomy" id="1478072"/>
    <lineage>
        <taxon>Bacteria</taxon>
        <taxon>environmental samples</taxon>
    </lineage>
</organism>
<evidence type="ECO:0000256" key="1">
    <source>
        <dbReference type="ARBA" id="ARBA00005180"/>
    </source>
</evidence>
<evidence type="ECO:0000256" key="2">
    <source>
        <dbReference type="ARBA" id="ARBA00009516"/>
    </source>
</evidence>
<dbReference type="InterPro" id="IPR005765">
    <property type="entry name" value="UPRT"/>
</dbReference>
<protein>
    <recommendedName>
        <fullName evidence="13 15">Uracil phosphoribosyltransferase</fullName>
        <ecNumber evidence="3 15">2.4.2.9</ecNumber>
    </recommendedName>
    <alternativeName>
        <fullName evidence="10 15">UMP pyrophosphorylase</fullName>
    </alternativeName>
    <alternativeName>
        <fullName evidence="14 15">UPRTase</fullName>
    </alternativeName>
</protein>
<feature type="binding site" evidence="15">
    <location>
        <position position="198"/>
    </location>
    <ligand>
        <name>5-phospho-alpha-D-ribose 1-diphosphate</name>
        <dbReference type="ChEBI" id="CHEBI:58017"/>
    </ligand>
</feature>
<dbReference type="InterPro" id="IPR034332">
    <property type="entry name" value="Upp_B"/>
</dbReference>
<dbReference type="GO" id="GO:0005737">
    <property type="term" value="C:cytoplasm"/>
    <property type="evidence" value="ECO:0007669"/>
    <property type="project" value="UniProtKB-ARBA"/>
</dbReference>
<dbReference type="SUPFAM" id="SSF53271">
    <property type="entry name" value="PRTase-like"/>
    <property type="match status" value="1"/>
</dbReference>
<evidence type="ECO:0000256" key="10">
    <source>
        <dbReference type="ARBA" id="ARBA00031082"/>
    </source>
</evidence>
<proteinExistence type="inferred from homology"/>
<dbReference type="InterPro" id="IPR050054">
    <property type="entry name" value="UPRTase/APRTase"/>
</dbReference>
<keyword evidence="7 15" id="KW-0547">Nucleotide-binding</keyword>
<reference evidence="17" key="1">
    <citation type="submission" date="2013-08" db="EMBL/GenBank/DDBJ databases">
        <title>Comparison of modified E. coli strains.</title>
        <authorList>
            <person name="Juergensen J."/>
            <person name="Bonge A."/>
            <person name="Streit W.R."/>
        </authorList>
    </citation>
    <scope>NUCLEOTIDE SEQUENCE</scope>
</reference>
<comment type="activity regulation">
    <text evidence="15">Allosterically activated by GTP.</text>
</comment>
<evidence type="ECO:0000256" key="7">
    <source>
        <dbReference type="ARBA" id="ARBA00022741"/>
    </source>
</evidence>
<dbReference type="HAMAP" id="MF_01218_B">
    <property type="entry name" value="Upp_B"/>
    <property type="match status" value="1"/>
</dbReference>
<dbReference type="GO" id="GO:0004845">
    <property type="term" value="F:uracil phosphoribosyltransferase activity"/>
    <property type="evidence" value="ECO:0007669"/>
    <property type="project" value="UniProtKB-UniRule"/>
</dbReference>
<dbReference type="FunFam" id="3.40.50.2020:FF:000003">
    <property type="entry name" value="Uracil phosphoribosyltransferase"/>
    <property type="match status" value="1"/>
</dbReference>
<dbReference type="NCBIfam" id="TIGR01091">
    <property type="entry name" value="upp"/>
    <property type="match status" value="1"/>
</dbReference>
<name>A0A0H3UAQ4_9BACT</name>
<evidence type="ECO:0000259" key="16">
    <source>
        <dbReference type="Pfam" id="PF14681"/>
    </source>
</evidence>
<dbReference type="GO" id="GO:0044206">
    <property type="term" value="P:UMP salvage"/>
    <property type="evidence" value="ECO:0007669"/>
    <property type="project" value="UniProtKB-UniRule"/>
</dbReference>
<comment type="similarity">
    <text evidence="2 15">Belongs to the UPRTase family.</text>
</comment>
<keyword evidence="9 15" id="KW-0342">GTP-binding</keyword>
<feature type="domain" description="Phosphoribosyltransferase" evidence="16">
    <location>
        <begin position="5"/>
        <end position="206"/>
    </location>
</feature>
<sequence length="207" mass="22960">MIKLIKHPLIETKLSIMRDKDTPDAAFRTCLNEIASLMTFEVFKDLAVKEGEEFETPTGAKLNRIKLQNHIILAPVLRAGIGMVDGVRAMMPNARVGHIGLYRNEETLKPVEYYFKLPKEKDSLVVILDPMLATGGSASAAIEAVRAHGYSNIRLMCLIGCPEGKKVLEEKYPEIDVYLASIDERLNEKGYILPGLGDAGDRIFGTK</sequence>
<dbReference type="AlphaFoldDB" id="A0A0H3UAQ4"/>
<evidence type="ECO:0000256" key="15">
    <source>
        <dbReference type="HAMAP-Rule" id="MF_01218"/>
    </source>
</evidence>
<comment type="cofactor">
    <cofactor evidence="15">
        <name>Mg(2+)</name>
        <dbReference type="ChEBI" id="CHEBI:18420"/>
    </cofactor>
    <text evidence="15">Binds 1 Mg(2+) ion per subunit. The magnesium is bound as Mg-PRPP.</text>
</comment>
<evidence type="ECO:0000256" key="6">
    <source>
        <dbReference type="ARBA" id="ARBA00022679"/>
    </source>
</evidence>
<evidence type="ECO:0000256" key="14">
    <source>
        <dbReference type="ARBA" id="ARBA00079807"/>
    </source>
</evidence>
<evidence type="ECO:0000256" key="4">
    <source>
        <dbReference type="ARBA" id="ARBA00022533"/>
    </source>
</evidence>
<feature type="binding site" evidence="15">
    <location>
        <begin position="197"/>
        <end position="199"/>
    </location>
    <ligand>
        <name>uracil</name>
        <dbReference type="ChEBI" id="CHEBI:17568"/>
    </ligand>
</feature>
<feature type="binding site" evidence="15">
    <location>
        <begin position="129"/>
        <end position="137"/>
    </location>
    <ligand>
        <name>5-phospho-alpha-D-ribose 1-diphosphate</name>
        <dbReference type="ChEBI" id="CHEBI:58017"/>
    </ligand>
</feature>
<dbReference type="Pfam" id="PF14681">
    <property type="entry name" value="UPRTase"/>
    <property type="match status" value="1"/>
</dbReference>
<evidence type="ECO:0000256" key="11">
    <source>
        <dbReference type="ARBA" id="ARBA00052919"/>
    </source>
</evidence>
<dbReference type="UniPathway" id="UPA00574">
    <property type="reaction ID" value="UER00636"/>
</dbReference>
<dbReference type="EC" id="2.4.2.9" evidence="3 15"/>
<dbReference type="CDD" id="cd06223">
    <property type="entry name" value="PRTases_typeI"/>
    <property type="match status" value="1"/>
</dbReference>
<accession>A0A0H3UAQ4</accession>
<dbReference type="InterPro" id="IPR000836">
    <property type="entry name" value="PRTase_dom"/>
</dbReference>
<evidence type="ECO:0000256" key="5">
    <source>
        <dbReference type="ARBA" id="ARBA00022676"/>
    </source>
</evidence>
<evidence type="ECO:0000256" key="13">
    <source>
        <dbReference type="ARBA" id="ARBA00072146"/>
    </source>
</evidence>
<keyword evidence="5 15" id="KW-0328">Glycosyltransferase</keyword>
<dbReference type="GO" id="GO:0000287">
    <property type="term" value="F:magnesium ion binding"/>
    <property type="evidence" value="ECO:0007669"/>
    <property type="project" value="UniProtKB-UniRule"/>
</dbReference>
<feature type="binding site" evidence="15">
    <location>
        <position position="192"/>
    </location>
    <ligand>
        <name>uracil</name>
        <dbReference type="ChEBI" id="CHEBI:17568"/>
    </ligand>
</feature>